<name>X0XY46_9ZZZZ</name>
<comment type="caution">
    <text evidence="3">The sequence shown here is derived from an EMBL/GenBank/DDBJ whole genome shotgun (WGS) entry which is preliminary data.</text>
</comment>
<dbReference type="PANTHER" id="PTHR23416">
    <property type="entry name" value="SIALIC ACID SYNTHASE-RELATED"/>
    <property type="match status" value="1"/>
</dbReference>
<reference evidence="3" key="1">
    <citation type="journal article" date="2014" name="Front. Microbiol.">
        <title>High frequency of phylogenetically diverse reductive dehalogenase-homologous genes in deep subseafloor sedimentary metagenomes.</title>
        <authorList>
            <person name="Kawai M."/>
            <person name="Futagami T."/>
            <person name="Toyoda A."/>
            <person name="Takaki Y."/>
            <person name="Nishi S."/>
            <person name="Hori S."/>
            <person name="Arai W."/>
            <person name="Tsubouchi T."/>
            <person name="Morono Y."/>
            <person name="Uchiyama I."/>
            <person name="Ito T."/>
            <person name="Fujiyama A."/>
            <person name="Inagaki F."/>
            <person name="Takami H."/>
        </authorList>
    </citation>
    <scope>NUCLEOTIDE SEQUENCE</scope>
    <source>
        <strain evidence="3">Expedition CK06-06</strain>
    </source>
</reference>
<dbReference type="GO" id="GO:0005829">
    <property type="term" value="C:cytosol"/>
    <property type="evidence" value="ECO:0007669"/>
    <property type="project" value="TreeGrafter"/>
</dbReference>
<dbReference type="PANTHER" id="PTHR23416:SF23">
    <property type="entry name" value="ACETYLTRANSFERASE C18B11.09C-RELATED"/>
    <property type="match status" value="1"/>
</dbReference>
<comment type="similarity">
    <text evidence="1">Belongs to the transferase hexapeptide repeat family.</text>
</comment>
<dbReference type="GO" id="GO:0008374">
    <property type="term" value="F:O-acyltransferase activity"/>
    <property type="evidence" value="ECO:0007669"/>
    <property type="project" value="TreeGrafter"/>
</dbReference>
<evidence type="ECO:0008006" key="4">
    <source>
        <dbReference type="Google" id="ProtNLM"/>
    </source>
</evidence>
<dbReference type="AlphaFoldDB" id="X0XY46"/>
<organism evidence="3">
    <name type="scientific">marine sediment metagenome</name>
    <dbReference type="NCBI Taxonomy" id="412755"/>
    <lineage>
        <taxon>unclassified sequences</taxon>
        <taxon>metagenomes</taxon>
        <taxon>ecological metagenomes</taxon>
    </lineage>
</organism>
<dbReference type="EMBL" id="BARS01047784">
    <property type="protein sequence ID" value="GAG29676.1"/>
    <property type="molecule type" value="Genomic_DNA"/>
</dbReference>
<gene>
    <name evidence="3" type="ORF">S01H1_71726</name>
</gene>
<accession>X0XY46</accession>
<dbReference type="CDD" id="cd05825">
    <property type="entry name" value="LbH_wcaF_like"/>
    <property type="match status" value="1"/>
</dbReference>
<proteinExistence type="inferred from homology"/>
<evidence type="ECO:0000256" key="1">
    <source>
        <dbReference type="ARBA" id="ARBA00007274"/>
    </source>
</evidence>
<sequence length="197" mass="21468">MPDSGTPAIQVRIGPREYRNPHSLGNKLARVLWGLVWLLLFRPSPRVFHRWRVLLLRLFGAKIRRGVRVFPSVRVWAPWNLTMEEYSALSTDVDCYCVAPVKIGAHATVSQYAFLCTATHDVSDPHMRLVTAPIAVADQAWVCAGAFVGAGVTVGLGAVAGAMAVVTRDVPPWTIVAGNPAREIGKRVLRSSESTGT</sequence>
<dbReference type="InterPro" id="IPR011004">
    <property type="entry name" value="Trimer_LpxA-like_sf"/>
</dbReference>
<keyword evidence="2" id="KW-0808">Transferase</keyword>
<evidence type="ECO:0000256" key="2">
    <source>
        <dbReference type="ARBA" id="ARBA00022679"/>
    </source>
</evidence>
<dbReference type="SUPFAM" id="SSF51161">
    <property type="entry name" value="Trimeric LpxA-like enzymes"/>
    <property type="match status" value="1"/>
</dbReference>
<protein>
    <recommendedName>
        <fullName evidence="4">Acetyltransferase</fullName>
    </recommendedName>
</protein>
<dbReference type="InterPro" id="IPR051159">
    <property type="entry name" value="Hexapeptide_acetyltransf"/>
</dbReference>
<dbReference type="Gene3D" id="2.160.10.10">
    <property type="entry name" value="Hexapeptide repeat proteins"/>
    <property type="match status" value="1"/>
</dbReference>
<evidence type="ECO:0000313" key="3">
    <source>
        <dbReference type="EMBL" id="GAG29676.1"/>
    </source>
</evidence>